<dbReference type="Gene3D" id="3.90.70.10">
    <property type="entry name" value="Cysteine proteinases"/>
    <property type="match status" value="1"/>
</dbReference>
<feature type="domain" description="Peptidase C1A papain C-terminal" evidence="4">
    <location>
        <begin position="135"/>
        <end position="351"/>
    </location>
</feature>
<dbReference type="Pfam" id="PF08246">
    <property type="entry name" value="Inhibitor_I29"/>
    <property type="match status" value="1"/>
</dbReference>
<dbReference type="EMBL" id="BRYA01000645">
    <property type="protein sequence ID" value="GMI27535.1"/>
    <property type="molecule type" value="Genomic_DNA"/>
</dbReference>
<dbReference type="GO" id="GO:0006508">
    <property type="term" value="P:proteolysis"/>
    <property type="evidence" value="ECO:0007669"/>
    <property type="project" value="InterPro"/>
</dbReference>
<organism evidence="6 7">
    <name type="scientific">Triparma columacea</name>
    <dbReference type="NCBI Taxonomy" id="722753"/>
    <lineage>
        <taxon>Eukaryota</taxon>
        <taxon>Sar</taxon>
        <taxon>Stramenopiles</taxon>
        <taxon>Ochrophyta</taxon>
        <taxon>Bolidophyceae</taxon>
        <taxon>Parmales</taxon>
        <taxon>Triparmaceae</taxon>
        <taxon>Triparma</taxon>
    </lineage>
</organism>
<proteinExistence type="inferred from homology"/>
<dbReference type="InterPro" id="IPR013128">
    <property type="entry name" value="Peptidase_C1A"/>
</dbReference>
<dbReference type="PROSITE" id="PS00139">
    <property type="entry name" value="THIOL_PROTEASE_CYS"/>
    <property type="match status" value="1"/>
</dbReference>
<comment type="caution">
    <text evidence="6">The sequence shown here is derived from an EMBL/GenBank/DDBJ whole genome shotgun (WGS) entry which is preliminary data.</text>
</comment>
<dbReference type="InterPro" id="IPR000169">
    <property type="entry name" value="Pept_cys_AS"/>
</dbReference>
<dbReference type="GO" id="GO:0008234">
    <property type="term" value="F:cysteine-type peptidase activity"/>
    <property type="evidence" value="ECO:0007669"/>
    <property type="project" value="InterPro"/>
</dbReference>
<evidence type="ECO:0000259" key="5">
    <source>
        <dbReference type="SMART" id="SM00848"/>
    </source>
</evidence>
<evidence type="ECO:0000313" key="7">
    <source>
        <dbReference type="Proteomes" id="UP001165065"/>
    </source>
</evidence>
<dbReference type="InterPro" id="IPR038765">
    <property type="entry name" value="Papain-like_cys_pep_sf"/>
</dbReference>
<dbReference type="SMART" id="SM00848">
    <property type="entry name" value="Inhibitor_I29"/>
    <property type="match status" value="1"/>
</dbReference>
<keyword evidence="2" id="KW-0865">Zymogen</keyword>
<dbReference type="InterPro" id="IPR025660">
    <property type="entry name" value="Pept_his_AS"/>
</dbReference>
<evidence type="ECO:0000313" key="6">
    <source>
        <dbReference type="EMBL" id="GMI27535.1"/>
    </source>
</evidence>
<evidence type="ECO:0000256" key="1">
    <source>
        <dbReference type="ARBA" id="ARBA00008455"/>
    </source>
</evidence>
<sequence length="352" mass="38220">MKFLALSLISGAAAANLRSPSYYEGEFKKWQIDYGVKFSSPEEESKRLQVFSDAEDTIATHNMKNATWTMAHNAYSHLTWEEFRELHAIGQPLPPKPHLLGLARDESNKHTENGPPEAMVNWWWDDDSGDDDAPSGDGTDWVDSGAVTDVKDQGSCGSCWSFSTTGALEGAYYIANKELVSFSEQMLVDCDTTDSGCNGGLMDNAFAWIKDNKGLCKEDDYPYTSGGGTAGTCQTSCTPVEGSTVSSWVDVKQSDAAMESALDQQPVSIAIEADQSAFQYYSSGVFTEACGTNLDHGVLAVGYGTMDGTDYYRVKNSWGPTWGKDGYIYLERGSSQTGGQCGMLMAASYPVL</sequence>
<dbReference type="PANTHER" id="PTHR12411">
    <property type="entry name" value="CYSTEINE PROTEASE FAMILY C1-RELATED"/>
    <property type="match status" value="1"/>
</dbReference>
<dbReference type="SUPFAM" id="SSF54001">
    <property type="entry name" value="Cysteine proteinases"/>
    <property type="match status" value="1"/>
</dbReference>
<dbReference type="InterPro" id="IPR039417">
    <property type="entry name" value="Peptidase_C1A_papain-like"/>
</dbReference>
<reference evidence="7" key="1">
    <citation type="journal article" date="2023" name="Commun. Biol.">
        <title>Genome analysis of Parmales, the sister group of diatoms, reveals the evolutionary specialization of diatoms from phago-mixotrophs to photoautotrophs.</title>
        <authorList>
            <person name="Ban H."/>
            <person name="Sato S."/>
            <person name="Yoshikawa S."/>
            <person name="Yamada K."/>
            <person name="Nakamura Y."/>
            <person name="Ichinomiya M."/>
            <person name="Sato N."/>
            <person name="Blanc-Mathieu R."/>
            <person name="Endo H."/>
            <person name="Kuwata A."/>
            <person name="Ogata H."/>
        </authorList>
    </citation>
    <scope>NUCLEOTIDE SEQUENCE [LARGE SCALE GENOMIC DNA]</scope>
</reference>
<gene>
    <name evidence="6" type="ORF">TrCOL_g2310</name>
</gene>
<dbReference type="AlphaFoldDB" id="A0A9W7L347"/>
<protein>
    <submittedName>
        <fullName evidence="6">Uncharacterized protein</fullName>
    </submittedName>
</protein>
<dbReference type="PRINTS" id="PR00705">
    <property type="entry name" value="PAPAIN"/>
</dbReference>
<feature type="domain" description="Cathepsin propeptide inhibitor" evidence="5">
    <location>
        <begin position="27"/>
        <end position="83"/>
    </location>
</feature>
<dbReference type="InterPro" id="IPR000668">
    <property type="entry name" value="Peptidase_C1A_C"/>
</dbReference>
<dbReference type="Proteomes" id="UP001165065">
    <property type="component" value="Unassembled WGS sequence"/>
</dbReference>
<dbReference type="Pfam" id="PF00112">
    <property type="entry name" value="Peptidase_C1"/>
    <property type="match status" value="1"/>
</dbReference>
<name>A0A9W7L347_9STRA</name>
<accession>A0A9W7L347</accession>
<dbReference type="SMART" id="SM00645">
    <property type="entry name" value="Pept_C1"/>
    <property type="match status" value="1"/>
</dbReference>
<comment type="similarity">
    <text evidence="1">Belongs to the peptidase C1 family.</text>
</comment>
<evidence type="ECO:0000256" key="2">
    <source>
        <dbReference type="ARBA" id="ARBA00023145"/>
    </source>
</evidence>
<dbReference type="OrthoDB" id="10253408at2759"/>
<dbReference type="FunFam" id="3.90.70.10:FF:000332">
    <property type="entry name" value="Cathepsin L1"/>
    <property type="match status" value="1"/>
</dbReference>
<keyword evidence="3" id="KW-1015">Disulfide bond</keyword>
<evidence type="ECO:0000256" key="3">
    <source>
        <dbReference type="ARBA" id="ARBA00023157"/>
    </source>
</evidence>
<evidence type="ECO:0000259" key="4">
    <source>
        <dbReference type="SMART" id="SM00645"/>
    </source>
</evidence>
<dbReference type="PROSITE" id="PS00639">
    <property type="entry name" value="THIOL_PROTEASE_HIS"/>
    <property type="match status" value="1"/>
</dbReference>
<dbReference type="CDD" id="cd02248">
    <property type="entry name" value="Peptidase_C1A"/>
    <property type="match status" value="1"/>
</dbReference>
<keyword evidence="7" id="KW-1185">Reference proteome</keyword>
<dbReference type="InterPro" id="IPR013201">
    <property type="entry name" value="Prot_inhib_I29"/>
</dbReference>